<evidence type="ECO:0000313" key="3">
    <source>
        <dbReference type="Proteomes" id="UP000215902"/>
    </source>
</evidence>
<protein>
    <submittedName>
        <fullName evidence="2">Uncharacterized protein</fullName>
    </submittedName>
</protein>
<comment type="caution">
    <text evidence="2">The sequence shown here is derived from an EMBL/GenBank/DDBJ whole genome shotgun (WGS) entry which is preliminary data.</text>
</comment>
<accession>A0A267FXM9</accession>
<keyword evidence="3" id="KW-1185">Reference proteome</keyword>
<dbReference type="AlphaFoldDB" id="A0A267FXM9"/>
<evidence type="ECO:0000313" key="2">
    <source>
        <dbReference type="EMBL" id="PAA78506.1"/>
    </source>
</evidence>
<dbReference type="EMBL" id="NIVC01000684">
    <property type="protein sequence ID" value="PAA78506.1"/>
    <property type="molecule type" value="Genomic_DNA"/>
</dbReference>
<dbReference type="Proteomes" id="UP000215902">
    <property type="component" value="Unassembled WGS sequence"/>
</dbReference>
<sequence length="102" mass="11793">GFTWRRFRLLSTWKVLRAVQSFCGQGRNLHQTRGTFGKQPFRHNTLGTMMQTISEQAGLSRRYHCINVTELHNAGFSLEDIGHVTGHRILLFQEEVTTVQHI</sequence>
<feature type="signal peptide" evidence="1">
    <location>
        <begin position="1"/>
        <end position="18"/>
    </location>
</feature>
<evidence type="ECO:0000256" key="1">
    <source>
        <dbReference type="SAM" id="SignalP"/>
    </source>
</evidence>
<organism evidence="2 3">
    <name type="scientific">Macrostomum lignano</name>
    <dbReference type="NCBI Taxonomy" id="282301"/>
    <lineage>
        <taxon>Eukaryota</taxon>
        <taxon>Metazoa</taxon>
        <taxon>Spiralia</taxon>
        <taxon>Lophotrochozoa</taxon>
        <taxon>Platyhelminthes</taxon>
        <taxon>Rhabditophora</taxon>
        <taxon>Macrostomorpha</taxon>
        <taxon>Macrostomida</taxon>
        <taxon>Macrostomidae</taxon>
        <taxon>Macrostomum</taxon>
    </lineage>
</organism>
<feature type="non-terminal residue" evidence="2">
    <location>
        <position position="1"/>
    </location>
</feature>
<proteinExistence type="predicted"/>
<name>A0A267FXM9_9PLAT</name>
<gene>
    <name evidence="2" type="ORF">BOX15_Mlig016443g1</name>
</gene>
<reference evidence="2 3" key="1">
    <citation type="submission" date="2017-06" db="EMBL/GenBank/DDBJ databases">
        <title>A platform for efficient transgenesis in Macrostomum lignano, a flatworm model organism for stem cell research.</title>
        <authorList>
            <person name="Berezikov E."/>
        </authorList>
    </citation>
    <scope>NUCLEOTIDE SEQUENCE [LARGE SCALE GENOMIC DNA]</scope>
    <source>
        <strain evidence="2">DV1</strain>
        <tissue evidence="2">Whole organism</tissue>
    </source>
</reference>
<dbReference type="OrthoDB" id="8960555at2759"/>
<feature type="chain" id="PRO_5013125720" evidence="1">
    <location>
        <begin position="19"/>
        <end position="102"/>
    </location>
</feature>
<keyword evidence="1" id="KW-0732">Signal</keyword>